<evidence type="ECO:0000313" key="2">
    <source>
        <dbReference type="Proteomes" id="UP000499080"/>
    </source>
</evidence>
<protein>
    <recommendedName>
        <fullName evidence="3">RNase H type-1 domain-containing protein</fullName>
    </recommendedName>
</protein>
<sequence>MGRYFSYRMRTKLNQIQRPFLLNITGAYRTTPTAALQAITGIMLLEYKFEAEAKYTMLTRLRKAITDEGESLAPEDFEEKATGCTFHPADFLEESRIDTEEDLQAVGDLNIYTDGSKTDKGVSSAFCTINEGQELQHHWQGRLKPQIFRVSGRIDSHMGGRELCTTPARNKQNMER</sequence>
<organism evidence="1 2">
    <name type="scientific">Araneus ventricosus</name>
    <name type="common">Orbweaver spider</name>
    <name type="synonym">Epeira ventricosa</name>
    <dbReference type="NCBI Taxonomy" id="182803"/>
    <lineage>
        <taxon>Eukaryota</taxon>
        <taxon>Metazoa</taxon>
        <taxon>Ecdysozoa</taxon>
        <taxon>Arthropoda</taxon>
        <taxon>Chelicerata</taxon>
        <taxon>Arachnida</taxon>
        <taxon>Araneae</taxon>
        <taxon>Araneomorphae</taxon>
        <taxon>Entelegynae</taxon>
        <taxon>Araneoidea</taxon>
        <taxon>Araneidae</taxon>
        <taxon>Araneus</taxon>
    </lineage>
</organism>
<dbReference type="EMBL" id="BGPR01005381">
    <property type="protein sequence ID" value="GBN09661.1"/>
    <property type="molecule type" value="Genomic_DNA"/>
</dbReference>
<proteinExistence type="predicted"/>
<dbReference type="AlphaFoldDB" id="A0A4Y2L4M8"/>
<dbReference type="OrthoDB" id="6434150at2759"/>
<comment type="caution">
    <text evidence="1">The sequence shown here is derived from an EMBL/GenBank/DDBJ whole genome shotgun (WGS) entry which is preliminary data.</text>
</comment>
<keyword evidence="2" id="KW-1185">Reference proteome</keyword>
<name>A0A4Y2L4M8_ARAVE</name>
<reference evidence="1 2" key="1">
    <citation type="journal article" date="2019" name="Sci. Rep.">
        <title>Orb-weaving spider Araneus ventricosus genome elucidates the spidroin gene catalogue.</title>
        <authorList>
            <person name="Kono N."/>
            <person name="Nakamura H."/>
            <person name="Ohtoshi R."/>
            <person name="Moran D.A.P."/>
            <person name="Shinohara A."/>
            <person name="Yoshida Y."/>
            <person name="Fujiwara M."/>
            <person name="Mori M."/>
            <person name="Tomita M."/>
            <person name="Arakawa K."/>
        </authorList>
    </citation>
    <scope>NUCLEOTIDE SEQUENCE [LARGE SCALE GENOMIC DNA]</scope>
</reference>
<gene>
    <name evidence="1" type="ORF">AVEN_6505_1</name>
</gene>
<evidence type="ECO:0000313" key="1">
    <source>
        <dbReference type="EMBL" id="GBN09661.1"/>
    </source>
</evidence>
<evidence type="ECO:0008006" key="3">
    <source>
        <dbReference type="Google" id="ProtNLM"/>
    </source>
</evidence>
<dbReference type="Proteomes" id="UP000499080">
    <property type="component" value="Unassembled WGS sequence"/>
</dbReference>
<accession>A0A4Y2L4M8</accession>